<name>A0A194X6X3_MOLSC</name>
<proteinExistence type="predicted"/>
<organism evidence="2 3">
    <name type="scientific">Mollisia scopiformis</name>
    <name type="common">Conifer needle endophyte fungus</name>
    <name type="synonym">Phialocephala scopiformis</name>
    <dbReference type="NCBI Taxonomy" id="149040"/>
    <lineage>
        <taxon>Eukaryota</taxon>
        <taxon>Fungi</taxon>
        <taxon>Dikarya</taxon>
        <taxon>Ascomycota</taxon>
        <taxon>Pezizomycotina</taxon>
        <taxon>Leotiomycetes</taxon>
        <taxon>Helotiales</taxon>
        <taxon>Mollisiaceae</taxon>
        <taxon>Mollisia</taxon>
    </lineage>
</organism>
<reference evidence="2 3" key="1">
    <citation type="submission" date="2015-10" db="EMBL/GenBank/DDBJ databases">
        <title>Full genome of DAOMC 229536 Phialocephala scopiformis, a fungal endophyte of spruce producing the potent anti-insectan compound rugulosin.</title>
        <authorList>
            <consortium name="DOE Joint Genome Institute"/>
            <person name="Walker A.K."/>
            <person name="Frasz S.L."/>
            <person name="Seifert K.A."/>
            <person name="Miller J.D."/>
            <person name="Mondo S.J."/>
            <person name="Labutti K."/>
            <person name="Lipzen A."/>
            <person name="Dockter R."/>
            <person name="Kennedy M."/>
            <person name="Grigoriev I.V."/>
            <person name="Spatafora J.W."/>
        </authorList>
    </citation>
    <scope>NUCLEOTIDE SEQUENCE [LARGE SCALE GENOMIC DNA]</scope>
    <source>
        <strain evidence="2 3">CBS 120377</strain>
    </source>
</reference>
<evidence type="ECO:0000313" key="2">
    <source>
        <dbReference type="EMBL" id="KUJ15834.1"/>
    </source>
</evidence>
<dbReference type="EMBL" id="KQ947417">
    <property type="protein sequence ID" value="KUJ15834.1"/>
    <property type="molecule type" value="Genomic_DNA"/>
</dbReference>
<keyword evidence="3" id="KW-1185">Reference proteome</keyword>
<dbReference type="OrthoDB" id="4588160at2759"/>
<gene>
    <name evidence="2" type="ORF">LY89DRAFT_670375</name>
</gene>
<sequence length="102" mass="11148">MRFRIDLFALYLTLAVVHAQNQTVVDGCPKENYACLDVINSSQCIEELVIEKDAAITKDALEKCVDTEGAASNLTGAAKVGAETSHIKVGHVENTRLIKVWM</sequence>
<protein>
    <submittedName>
        <fullName evidence="2">Uncharacterized protein</fullName>
    </submittedName>
</protein>
<feature type="signal peptide" evidence="1">
    <location>
        <begin position="1"/>
        <end position="19"/>
    </location>
</feature>
<dbReference type="RefSeq" id="XP_018070189.1">
    <property type="nucleotide sequence ID" value="XM_018213156.1"/>
</dbReference>
<dbReference type="Proteomes" id="UP000070700">
    <property type="component" value="Unassembled WGS sequence"/>
</dbReference>
<accession>A0A194X6X3</accession>
<dbReference type="GeneID" id="28822882"/>
<feature type="chain" id="PRO_5008267964" evidence="1">
    <location>
        <begin position="20"/>
        <end position="102"/>
    </location>
</feature>
<keyword evidence="1" id="KW-0732">Signal</keyword>
<dbReference type="KEGG" id="psco:LY89DRAFT_670375"/>
<evidence type="ECO:0000313" key="3">
    <source>
        <dbReference type="Proteomes" id="UP000070700"/>
    </source>
</evidence>
<dbReference type="InParanoid" id="A0A194X6X3"/>
<evidence type="ECO:0000256" key="1">
    <source>
        <dbReference type="SAM" id="SignalP"/>
    </source>
</evidence>
<dbReference type="AlphaFoldDB" id="A0A194X6X3"/>